<dbReference type="EMBL" id="LAZR01004561">
    <property type="protein sequence ID" value="KKN07518.1"/>
    <property type="molecule type" value="Genomic_DNA"/>
</dbReference>
<reference evidence="1" key="1">
    <citation type="journal article" date="2015" name="Nature">
        <title>Complex archaea that bridge the gap between prokaryotes and eukaryotes.</title>
        <authorList>
            <person name="Spang A."/>
            <person name="Saw J.H."/>
            <person name="Jorgensen S.L."/>
            <person name="Zaremba-Niedzwiedzka K."/>
            <person name="Martijn J."/>
            <person name="Lind A.E."/>
            <person name="van Eijk R."/>
            <person name="Schleper C."/>
            <person name="Guy L."/>
            <person name="Ettema T.J."/>
        </authorList>
    </citation>
    <scope>NUCLEOTIDE SEQUENCE</scope>
</reference>
<proteinExistence type="predicted"/>
<dbReference type="AlphaFoldDB" id="A0A0F9QQF5"/>
<organism evidence="1">
    <name type="scientific">marine sediment metagenome</name>
    <dbReference type="NCBI Taxonomy" id="412755"/>
    <lineage>
        <taxon>unclassified sequences</taxon>
        <taxon>metagenomes</taxon>
        <taxon>ecological metagenomes</taxon>
    </lineage>
</organism>
<comment type="caution">
    <text evidence="1">The sequence shown here is derived from an EMBL/GenBank/DDBJ whole genome shotgun (WGS) entry which is preliminary data.</text>
</comment>
<sequence>MMKRKILIGIISIILLANLAGAMPETAQSETAHPDLIKKVIIVSIGKPGCEALTITGGEPPECNLLIQ</sequence>
<evidence type="ECO:0000313" key="1">
    <source>
        <dbReference type="EMBL" id="KKN07518.1"/>
    </source>
</evidence>
<name>A0A0F9QQF5_9ZZZZ</name>
<accession>A0A0F9QQF5</accession>
<gene>
    <name evidence="1" type="ORF">LCGC14_1066100</name>
</gene>
<protein>
    <submittedName>
        <fullName evidence="1">Uncharacterized protein</fullName>
    </submittedName>
</protein>